<dbReference type="Proteomes" id="UP000002725">
    <property type="component" value="Chromosome"/>
</dbReference>
<dbReference type="STRING" id="290512.Paes_0887"/>
<dbReference type="SUPFAM" id="SSF48452">
    <property type="entry name" value="TPR-like"/>
    <property type="match status" value="3"/>
</dbReference>
<evidence type="ECO:0000259" key="1">
    <source>
        <dbReference type="Pfam" id="PF25199"/>
    </source>
</evidence>
<evidence type="ECO:0000313" key="3">
    <source>
        <dbReference type="Proteomes" id="UP000002725"/>
    </source>
</evidence>
<accession>B4S793</accession>
<organism evidence="2 3">
    <name type="scientific">Prosthecochloris aestuarii (strain DSM 271 / SK 413)</name>
    <dbReference type="NCBI Taxonomy" id="290512"/>
    <lineage>
        <taxon>Bacteria</taxon>
        <taxon>Pseudomonadati</taxon>
        <taxon>Chlorobiota</taxon>
        <taxon>Chlorobiia</taxon>
        <taxon>Chlorobiales</taxon>
        <taxon>Chlorobiaceae</taxon>
        <taxon>Prosthecochloris</taxon>
    </lineage>
</organism>
<dbReference type="KEGG" id="paa:Paes_0887"/>
<dbReference type="SMART" id="SM00028">
    <property type="entry name" value="TPR"/>
    <property type="match status" value="16"/>
</dbReference>
<reference evidence="2" key="1">
    <citation type="submission" date="2008-06" db="EMBL/GenBank/DDBJ databases">
        <title>Complete sequence of chromosome of Prosthecochloris aestuarii DSM 271.</title>
        <authorList>
            <consortium name="US DOE Joint Genome Institute"/>
            <person name="Lucas S."/>
            <person name="Copeland A."/>
            <person name="Lapidus A."/>
            <person name="Glavina del Rio T."/>
            <person name="Dalin E."/>
            <person name="Tice H."/>
            <person name="Bruce D."/>
            <person name="Goodwin L."/>
            <person name="Pitluck S."/>
            <person name="Schmutz J."/>
            <person name="Larimer F."/>
            <person name="Land M."/>
            <person name="Hauser L."/>
            <person name="Kyrpides N."/>
            <person name="Anderson I."/>
            <person name="Liu Z."/>
            <person name="Li T."/>
            <person name="Zhao F."/>
            <person name="Overmann J."/>
            <person name="Bryant D.A."/>
            <person name="Richardson P."/>
        </authorList>
    </citation>
    <scope>NUCLEOTIDE SEQUENCE [LARGE SCALE GENOMIC DNA]</scope>
    <source>
        <strain evidence="2">DSM 271</strain>
    </source>
</reference>
<keyword evidence="3" id="KW-1185">Reference proteome</keyword>
<dbReference type="Pfam" id="PF25199">
    <property type="entry name" value="nSTAND_NTPase5"/>
    <property type="match status" value="1"/>
</dbReference>
<dbReference type="EMBL" id="CP001108">
    <property type="protein sequence ID" value="ACF45930.1"/>
    <property type="molecule type" value="Genomic_DNA"/>
</dbReference>
<dbReference type="InterPro" id="IPR019734">
    <property type="entry name" value="TPR_rpt"/>
</dbReference>
<gene>
    <name evidence="2" type="ordered locus">Paes_0887</name>
</gene>
<sequence>MQSTELGILFEKAAVCILKEVFQCWGYDVTNSKIQRSGTQYGFDLYFKIVKGLVTHNLFIECKASNSFNEIKQAELNDKIAQLNWAGFPRKDFHIFFSPTRAVDYNNQQLSIENNDWPFVVVDWMRKQGETSPVLELFAAYKGDDADISSYAGHLFSKEIAPDFTTTKTFTQVCDELKSHLERRIDEHNDVADQVDYRIINGTFWSRVQQNTHQESLHYYYTRTDSSPARLREIVANDYDVRHERLEKEFDQTLRQAIAQKSAIIKILSRGGEGKSTFLCRIAKKFCNQHTVIWLDTLDCLTGIKQKIKRLEMEGALILLLDNAAIYGRELADFAQKLNSQFRKYSLVLVVAEREFRYLNIEGKELLEWSFTESHTIEYRSGRLKKPIFERFIANIQCGQLLPTEIIKEAQRIFLADIRMSVSESIFAAIKYLKEHAGLRGYVFDWEDWANFARFKMPGLERLYLILATFYQFGYSLDVGFCTCFLKGADALDINTALNQNPNLPIYRRGRHLFLRHETLAAWFLDEKEAWGHTNQANSELLFHAFLRNINAPVARDLFIWVCIKNKDFRRSFLARMVDNEKRMEVLKGYIQQNPGELKCRTELSKIYQQQKKWKEAGDILLDLKRLDPDNLQARTELSKIYQQQKKWKEAGDILLDLKRLDPDNLQARTELSKIYQQQKKWKEAGDILLDLKRLDPDNLQARTELSKIYQQQKKWKEAGDILLDLKRLDPDNLQARTELSKIYQQQKKWKEAEDILLEEIKIAPDALHPRTELSKIYQQQKKWKEAKDILLDLKRLDPDNLQARTELSKIYQQQKKWKEAEDILLEEIKIAPDALHPRTELSKIYQQQKKWKKAEDILLEEIKIAPDALHPRTELSKIYQQQKKWKEAEDILLESLYIDAEQLHPRTELSKIYQQQKKWKEAEDILLESLYIDAEQLHPRTELSKIYQQQKKWKEAEDILLESLYIDAEQLHPRTELSKIYQQQKKWKKAEDILLEEIKIAPDALHPRTELSKIYQQQKKWKEAEDILLESLYIDAEQLHPRTELSKIYQQQKKWKEAEDILLEALAIDSEDLKSLTELYIVYRNTGRSEHGETLLLKCLSINPYDLNSLLEMGKLCAMQPTRREEAENYFKRLLLTDPENLHAKTELASLYARMRKWPKREKILFEIYKKGKADTFILKDLAQVFQRFKKYRIAIKLLERALALWADNLLLMADLMDIYAMLSDWNNFYVWHDRATKIMSKNLHHKNIDRFRQRMERINLSQNDAHELVSLYKKGVMGQDFVEYGNDRFCLREGSVVNYRLKPGNKVYFALYGNNEEMLADFIEPYFEDIEDLYKLK</sequence>
<dbReference type="eggNOG" id="COG0457">
    <property type="taxonomic scope" value="Bacteria"/>
</dbReference>
<dbReference type="HOGENOM" id="CLU_258480_0_0_10"/>
<evidence type="ECO:0000313" key="2">
    <source>
        <dbReference type="EMBL" id="ACF45930.1"/>
    </source>
</evidence>
<dbReference type="InterPro" id="IPR052943">
    <property type="entry name" value="TMTC_O-mannosyl-trnsfr"/>
</dbReference>
<dbReference type="Gene3D" id="1.25.40.10">
    <property type="entry name" value="Tetratricopeptide repeat domain"/>
    <property type="match status" value="4"/>
</dbReference>
<dbReference type="InterPro" id="IPR057574">
    <property type="entry name" value="nSTAND_NTPase5_dom"/>
</dbReference>
<dbReference type="RefSeq" id="WP_012505467.1">
    <property type="nucleotide sequence ID" value="NC_011059.1"/>
</dbReference>
<dbReference type="InterPro" id="IPR011990">
    <property type="entry name" value="TPR-like_helical_dom_sf"/>
</dbReference>
<dbReference type="PANTHER" id="PTHR44809:SF1">
    <property type="entry name" value="PROTEIN O-MANNOSYL-TRANSFERASE TMTC1"/>
    <property type="match status" value="1"/>
</dbReference>
<name>B4S793_PROA2</name>
<feature type="domain" description="Novel STAND NTPase 5" evidence="1">
    <location>
        <begin position="246"/>
        <end position="362"/>
    </location>
</feature>
<dbReference type="PANTHER" id="PTHR44809">
    <property type="match status" value="1"/>
</dbReference>
<proteinExistence type="predicted"/>
<protein>
    <submittedName>
        <fullName evidence="2">Tetratricopeptide domain protein</fullName>
    </submittedName>
</protein>